<evidence type="ECO:0000256" key="1">
    <source>
        <dbReference type="SAM" id="MobiDB-lite"/>
    </source>
</evidence>
<dbReference type="PaxDb" id="55529-EKX43093"/>
<evidence type="ECO:0000313" key="4">
    <source>
        <dbReference type="Proteomes" id="UP000011087"/>
    </source>
</evidence>
<feature type="region of interest" description="Disordered" evidence="1">
    <location>
        <begin position="63"/>
        <end position="83"/>
    </location>
</feature>
<accession>L1J3I6</accession>
<dbReference type="EnsemblProtists" id="EKX43093">
    <property type="protein sequence ID" value="EKX43093"/>
    <property type="gene ID" value="GUITHDRAFT_110818"/>
</dbReference>
<reference evidence="3" key="3">
    <citation type="submission" date="2016-03" db="UniProtKB">
        <authorList>
            <consortium name="EnsemblProtists"/>
        </authorList>
    </citation>
    <scope>IDENTIFICATION</scope>
</reference>
<dbReference type="HOGENOM" id="CLU_1646954_0_0_1"/>
<protein>
    <submittedName>
        <fullName evidence="2 3">Uncharacterized protein</fullName>
    </submittedName>
</protein>
<reference evidence="2 4" key="1">
    <citation type="journal article" date="2012" name="Nature">
        <title>Algal genomes reveal evolutionary mosaicism and the fate of nucleomorphs.</title>
        <authorList>
            <consortium name="DOE Joint Genome Institute"/>
            <person name="Curtis B.A."/>
            <person name="Tanifuji G."/>
            <person name="Burki F."/>
            <person name="Gruber A."/>
            <person name="Irimia M."/>
            <person name="Maruyama S."/>
            <person name="Arias M.C."/>
            <person name="Ball S.G."/>
            <person name="Gile G.H."/>
            <person name="Hirakawa Y."/>
            <person name="Hopkins J.F."/>
            <person name="Kuo A."/>
            <person name="Rensing S.A."/>
            <person name="Schmutz J."/>
            <person name="Symeonidi A."/>
            <person name="Elias M."/>
            <person name="Eveleigh R.J."/>
            <person name="Herman E.K."/>
            <person name="Klute M.J."/>
            <person name="Nakayama T."/>
            <person name="Obornik M."/>
            <person name="Reyes-Prieto A."/>
            <person name="Armbrust E.V."/>
            <person name="Aves S.J."/>
            <person name="Beiko R.G."/>
            <person name="Coutinho P."/>
            <person name="Dacks J.B."/>
            <person name="Durnford D.G."/>
            <person name="Fast N.M."/>
            <person name="Green B.R."/>
            <person name="Grisdale C.J."/>
            <person name="Hempel F."/>
            <person name="Henrissat B."/>
            <person name="Hoppner M.P."/>
            <person name="Ishida K."/>
            <person name="Kim E."/>
            <person name="Koreny L."/>
            <person name="Kroth P.G."/>
            <person name="Liu Y."/>
            <person name="Malik S.B."/>
            <person name="Maier U.G."/>
            <person name="McRose D."/>
            <person name="Mock T."/>
            <person name="Neilson J.A."/>
            <person name="Onodera N.T."/>
            <person name="Poole A.M."/>
            <person name="Pritham E.J."/>
            <person name="Richards T.A."/>
            <person name="Rocap G."/>
            <person name="Roy S.W."/>
            <person name="Sarai C."/>
            <person name="Schaack S."/>
            <person name="Shirato S."/>
            <person name="Slamovits C.H."/>
            <person name="Spencer D.F."/>
            <person name="Suzuki S."/>
            <person name="Worden A.Z."/>
            <person name="Zauner S."/>
            <person name="Barry K."/>
            <person name="Bell C."/>
            <person name="Bharti A.K."/>
            <person name="Crow J.A."/>
            <person name="Grimwood J."/>
            <person name="Kramer R."/>
            <person name="Lindquist E."/>
            <person name="Lucas S."/>
            <person name="Salamov A."/>
            <person name="McFadden G.I."/>
            <person name="Lane C.E."/>
            <person name="Keeling P.J."/>
            <person name="Gray M.W."/>
            <person name="Grigoriev I.V."/>
            <person name="Archibald J.M."/>
        </authorList>
    </citation>
    <scope>NUCLEOTIDE SEQUENCE</scope>
    <source>
        <strain evidence="2 4">CCMP2712</strain>
    </source>
</reference>
<proteinExistence type="predicted"/>
<dbReference type="KEGG" id="gtt:GUITHDRAFT_110818"/>
<dbReference type="Proteomes" id="UP000011087">
    <property type="component" value="Unassembled WGS sequence"/>
</dbReference>
<name>L1J3I6_GUITC</name>
<keyword evidence="4" id="KW-1185">Reference proteome</keyword>
<organism evidence="2">
    <name type="scientific">Guillardia theta (strain CCMP2712)</name>
    <name type="common">Cryptophyte</name>
    <dbReference type="NCBI Taxonomy" id="905079"/>
    <lineage>
        <taxon>Eukaryota</taxon>
        <taxon>Cryptophyceae</taxon>
        <taxon>Pyrenomonadales</taxon>
        <taxon>Geminigeraceae</taxon>
        <taxon>Guillardia</taxon>
    </lineage>
</organism>
<dbReference type="GeneID" id="17299831"/>
<dbReference type="RefSeq" id="XP_005830073.1">
    <property type="nucleotide sequence ID" value="XM_005830016.1"/>
</dbReference>
<sequence>MNPMAYQASPFSPWSQVALNPNMMTSQPSPYAHPYYLSASYMPMYTQAGTQYMSYQPNLFQSPQETRSISSSSAEPDATRSSNTVYKTMSASQRHTNDFYSTIQMQPWQPHMQLVPSDRSTFQTIQIFNDRQGSGRAGERPSSSPSCALMWLMCSNMVDVL</sequence>
<evidence type="ECO:0000313" key="3">
    <source>
        <dbReference type="EnsemblProtists" id="EKX43093"/>
    </source>
</evidence>
<reference evidence="4" key="2">
    <citation type="submission" date="2012-11" db="EMBL/GenBank/DDBJ databases">
        <authorList>
            <person name="Kuo A."/>
            <person name="Curtis B.A."/>
            <person name="Tanifuji G."/>
            <person name="Burki F."/>
            <person name="Gruber A."/>
            <person name="Irimia M."/>
            <person name="Maruyama S."/>
            <person name="Arias M.C."/>
            <person name="Ball S.G."/>
            <person name="Gile G.H."/>
            <person name="Hirakawa Y."/>
            <person name="Hopkins J.F."/>
            <person name="Rensing S.A."/>
            <person name="Schmutz J."/>
            <person name="Symeonidi A."/>
            <person name="Elias M."/>
            <person name="Eveleigh R.J."/>
            <person name="Herman E.K."/>
            <person name="Klute M.J."/>
            <person name="Nakayama T."/>
            <person name="Obornik M."/>
            <person name="Reyes-Prieto A."/>
            <person name="Armbrust E.V."/>
            <person name="Aves S.J."/>
            <person name="Beiko R.G."/>
            <person name="Coutinho P."/>
            <person name="Dacks J.B."/>
            <person name="Durnford D.G."/>
            <person name="Fast N.M."/>
            <person name="Green B.R."/>
            <person name="Grisdale C."/>
            <person name="Hempe F."/>
            <person name="Henrissat B."/>
            <person name="Hoppner M.P."/>
            <person name="Ishida K.-I."/>
            <person name="Kim E."/>
            <person name="Koreny L."/>
            <person name="Kroth P.G."/>
            <person name="Liu Y."/>
            <person name="Malik S.-B."/>
            <person name="Maier U.G."/>
            <person name="McRose D."/>
            <person name="Mock T."/>
            <person name="Neilson J.A."/>
            <person name="Onodera N.T."/>
            <person name="Poole A.M."/>
            <person name="Pritham E.J."/>
            <person name="Richards T.A."/>
            <person name="Rocap G."/>
            <person name="Roy S.W."/>
            <person name="Sarai C."/>
            <person name="Schaack S."/>
            <person name="Shirato S."/>
            <person name="Slamovits C.H."/>
            <person name="Spencer D.F."/>
            <person name="Suzuki S."/>
            <person name="Worden A.Z."/>
            <person name="Zauner S."/>
            <person name="Barry K."/>
            <person name="Bell C."/>
            <person name="Bharti A.K."/>
            <person name="Crow J.A."/>
            <person name="Grimwood J."/>
            <person name="Kramer R."/>
            <person name="Lindquist E."/>
            <person name="Lucas S."/>
            <person name="Salamov A."/>
            <person name="McFadden G.I."/>
            <person name="Lane C.E."/>
            <person name="Keeling P.J."/>
            <person name="Gray M.W."/>
            <person name="Grigoriev I.V."/>
            <person name="Archibald J.M."/>
        </authorList>
    </citation>
    <scope>NUCLEOTIDE SEQUENCE</scope>
    <source>
        <strain evidence="4">CCMP2712</strain>
    </source>
</reference>
<dbReference type="AlphaFoldDB" id="L1J3I6"/>
<dbReference type="EMBL" id="JH993012">
    <property type="protein sequence ID" value="EKX43093.1"/>
    <property type="molecule type" value="Genomic_DNA"/>
</dbReference>
<evidence type="ECO:0000313" key="2">
    <source>
        <dbReference type="EMBL" id="EKX43093.1"/>
    </source>
</evidence>
<gene>
    <name evidence="2" type="ORF">GUITHDRAFT_110818</name>
</gene>